<reference evidence="1" key="1">
    <citation type="submission" date="2020-03" db="EMBL/GenBank/DDBJ databases">
        <title>The deep terrestrial virosphere.</title>
        <authorList>
            <person name="Holmfeldt K."/>
            <person name="Nilsson E."/>
            <person name="Simone D."/>
            <person name="Lopez-Fernandez M."/>
            <person name="Wu X."/>
            <person name="de Brujin I."/>
            <person name="Lundin D."/>
            <person name="Andersson A."/>
            <person name="Bertilsson S."/>
            <person name="Dopson M."/>
        </authorList>
    </citation>
    <scope>NUCLEOTIDE SEQUENCE</scope>
    <source>
        <strain evidence="1">TM448B00884</strain>
    </source>
</reference>
<sequence length="62" mass="7545">MSREKKKDLENLRQEAKKYNIIWRSCWNCNPTHEHLKKSNDCVIFCLECGRYYFKGTDITEE</sequence>
<proteinExistence type="predicted"/>
<evidence type="ECO:0000313" key="1">
    <source>
        <dbReference type="EMBL" id="QJH96986.1"/>
    </source>
</evidence>
<name>A0A6M3XGZ6_9ZZZZ</name>
<protein>
    <submittedName>
        <fullName evidence="1">Uncharacterized protein</fullName>
    </submittedName>
</protein>
<dbReference type="EMBL" id="MT144668">
    <property type="protein sequence ID" value="QJH96986.1"/>
    <property type="molecule type" value="Genomic_DNA"/>
</dbReference>
<dbReference type="AlphaFoldDB" id="A0A6M3XGZ6"/>
<gene>
    <name evidence="1" type="ORF">TM448B00884_0037</name>
</gene>
<accession>A0A6M3XGZ6</accession>
<organism evidence="1">
    <name type="scientific">viral metagenome</name>
    <dbReference type="NCBI Taxonomy" id="1070528"/>
    <lineage>
        <taxon>unclassified sequences</taxon>
        <taxon>metagenomes</taxon>
        <taxon>organismal metagenomes</taxon>
    </lineage>
</organism>